<organism evidence="1">
    <name type="scientific">uncultured Caudovirales phage</name>
    <dbReference type="NCBI Taxonomy" id="2100421"/>
    <lineage>
        <taxon>Viruses</taxon>
        <taxon>Duplodnaviria</taxon>
        <taxon>Heunggongvirae</taxon>
        <taxon>Uroviricota</taxon>
        <taxon>Caudoviricetes</taxon>
        <taxon>Peduoviridae</taxon>
        <taxon>Maltschvirus</taxon>
        <taxon>Maltschvirus maltsch</taxon>
    </lineage>
</organism>
<protein>
    <recommendedName>
        <fullName evidence="3">Chromosomal replication initiator DnaA C-terminal domain-containing protein</fullName>
    </recommendedName>
</protein>
<accession>A0A6J5LRT2</accession>
<dbReference type="EMBL" id="LR796320">
    <property type="protein sequence ID" value="CAB4136452.1"/>
    <property type="molecule type" value="Genomic_DNA"/>
</dbReference>
<proteinExistence type="predicted"/>
<dbReference type="Gene3D" id="1.10.1750.10">
    <property type="match status" value="1"/>
</dbReference>
<evidence type="ECO:0000313" key="1">
    <source>
        <dbReference type="EMBL" id="CAB4136452.1"/>
    </source>
</evidence>
<dbReference type="GO" id="GO:0043565">
    <property type="term" value="F:sequence-specific DNA binding"/>
    <property type="evidence" value="ECO:0007669"/>
    <property type="project" value="InterPro"/>
</dbReference>
<dbReference type="SUPFAM" id="SSF48295">
    <property type="entry name" value="TrpR-like"/>
    <property type="match status" value="1"/>
</dbReference>
<gene>
    <name evidence="1" type="ORF">UFOVP309_10</name>
    <name evidence="2" type="ORF">UFOVP946_17</name>
</gene>
<dbReference type="EMBL" id="LR796897">
    <property type="protein sequence ID" value="CAB4173023.1"/>
    <property type="molecule type" value="Genomic_DNA"/>
</dbReference>
<reference evidence="1" key="1">
    <citation type="submission" date="2020-04" db="EMBL/GenBank/DDBJ databases">
        <authorList>
            <person name="Chiriac C."/>
            <person name="Salcher M."/>
            <person name="Ghai R."/>
            <person name="Kavagutti S V."/>
        </authorList>
    </citation>
    <scope>NUCLEOTIDE SEQUENCE</scope>
</reference>
<name>A0A6J5LRT2_9CAUD</name>
<dbReference type="InterPro" id="IPR010921">
    <property type="entry name" value="Trp_repressor/repl_initiator"/>
</dbReference>
<evidence type="ECO:0000313" key="2">
    <source>
        <dbReference type="EMBL" id="CAB4173023.1"/>
    </source>
</evidence>
<sequence>MDTKRIIEIVEEITRTNIVKENRVREVIEARALYYKATKTVYPNITLEKIGEPLNKKHCSVRHLLLNYDMYEKHNPILNKQLKLVLYSLDYISKESIIDENKDELIEKLKLKLFIFDKENKEQLEKLKTQKEVIQELRQSKYEYPIISKITELIKEKAGTYHEEALLEKLNAFYNINNKLNLYKKQYNQY</sequence>
<evidence type="ECO:0008006" key="3">
    <source>
        <dbReference type="Google" id="ProtNLM"/>
    </source>
</evidence>